<dbReference type="EMBL" id="JAGPXF010000007">
    <property type="protein sequence ID" value="KAH7236316.1"/>
    <property type="molecule type" value="Genomic_DNA"/>
</dbReference>
<proteinExistence type="predicted"/>
<dbReference type="Proteomes" id="UP000813427">
    <property type="component" value="Unassembled WGS sequence"/>
</dbReference>
<keyword evidence="1" id="KW-1133">Transmembrane helix</keyword>
<accession>A0A8K0RPV1</accession>
<evidence type="ECO:0000256" key="1">
    <source>
        <dbReference type="SAM" id="Phobius"/>
    </source>
</evidence>
<evidence type="ECO:0000313" key="3">
    <source>
        <dbReference type="Proteomes" id="UP000813427"/>
    </source>
</evidence>
<comment type="caution">
    <text evidence="2">The sequence shown here is derived from an EMBL/GenBank/DDBJ whole genome shotgun (WGS) entry which is preliminary data.</text>
</comment>
<dbReference type="AlphaFoldDB" id="A0A8K0RPV1"/>
<keyword evidence="1" id="KW-0812">Transmembrane</keyword>
<gene>
    <name evidence="2" type="ORF">BKA59DRAFT_307059</name>
</gene>
<protein>
    <submittedName>
        <fullName evidence="2">Uncharacterized protein</fullName>
    </submittedName>
</protein>
<feature type="transmembrane region" description="Helical" evidence="1">
    <location>
        <begin position="141"/>
        <end position="162"/>
    </location>
</feature>
<keyword evidence="3" id="KW-1185">Reference proteome</keyword>
<organism evidence="2 3">
    <name type="scientific">Fusarium tricinctum</name>
    <dbReference type="NCBI Taxonomy" id="61284"/>
    <lineage>
        <taxon>Eukaryota</taxon>
        <taxon>Fungi</taxon>
        <taxon>Dikarya</taxon>
        <taxon>Ascomycota</taxon>
        <taxon>Pezizomycotina</taxon>
        <taxon>Sordariomycetes</taxon>
        <taxon>Hypocreomycetidae</taxon>
        <taxon>Hypocreales</taxon>
        <taxon>Nectriaceae</taxon>
        <taxon>Fusarium</taxon>
        <taxon>Fusarium tricinctum species complex</taxon>
    </lineage>
</organism>
<reference evidence="2" key="1">
    <citation type="journal article" date="2021" name="Nat. Commun.">
        <title>Genetic determinants of endophytism in the Arabidopsis root mycobiome.</title>
        <authorList>
            <person name="Mesny F."/>
            <person name="Miyauchi S."/>
            <person name="Thiergart T."/>
            <person name="Pickel B."/>
            <person name="Atanasova L."/>
            <person name="Karlsson M."/>
            <person name="Huettel B."/>
            <person name="Barry K.W."/>
            <person name="Haridas S."/>
            <person name="Chen C."/>
            <person name="Bauer D."/>
            <person name="Andreopoulos W."/>
            <person name="Pangilinan J."/>
            <person name="LaButti K."/>
            <person name="Riley R."/>
            <person name="Lipzen A."/>
            <person name="Clum A."/>
            <person name="Drula E."/>
            <person name="Henrissat B."/>
            <person name="Kohler A."/>
            <person name="Grigoriev I.V."/>
            <person name="Martin F.M."/>
            <person name="Hacquard S."/>
        </authorList>
    </citation>
    <scope>NUCLEOTIDE SEQUENCE</scope>
    <source>
        <strain evidence="2">MPI-SDFR-AT-0068</strain>
    </source>
</reference>
<keyword evidence="1" id="KW-0472">Membrane</keyword>
<evidence type="ECO:0000313" key="2">
    <source>
        <dbReference type="EMBL" id="KAH7236316.1"/>
    </source>
</evidence>
<name>A0A8K0RPV1_9HYPO</name>
<sequence length="177" mass="19955">MPELTKRDAISYHLLVRWMHGPGNPGHATTPCCCVHKRRNIRIGIGIGMKNSYVNMLLGYDCDCHVGTRMRTLPFRIVSYRIVSSRQCAVGGPVRSCSRRITDHTSWIVHNSILIWANNTTCVLYPDPDPIQPRQFVPCDVPMAATLAVKVFGMSLCGLLVYSTIRVLRRQYPPYAP</sequence>